<accession>A0A100YUH4</accession>
<name>A0A100YUH4_TRASO</name>
<dbReference type="OrthoDB" id="3191813at2"/>
<protein>
    <recommendedName>
        <fullName evidence="1">DUF4428 domain-containing protein</fullName>
    </recommendedName>
</protein>
<evidence type="ECO:0000259" key="1">
    <source>
        <dbReference type="Pfam" id="PF14471"/>
    </source>
</evidence>
<sequence>MGLFGKMFEKKTCSICGGEIGLLGNRKLEDGNLCKECANKLSPFFSDRRRSTVDQIREQLDWREANKARVDAFNVTRTLGCDTKVLLDEDAGRFLVTSVSRWRDANPDVLDFSQVTGCDTETRESRTELHWKDKDGEQHSYDPPRYDIDYDVYVTIHVNVPYYDSITFKVNDYRIEERNSVEFREAERQAGEIRDALTQLRESEREKVAAASAPKTARTCPFCGATTIPDANGRCEYCGGAMGA</sequence>
<dbReference type="AlphaFoldDB" id="A0A100YUH4"/>
<dbReference type="InterPro" id="IPR027872">
    <property type="entry name" value="DUF4428"/>
</dbReference>
<evidence type="ECO:0000313" key="2">
    <source>
        <dbReference type="EMBL" id="KUH57647.1"/>
    </source>
</evidence>
<gene>
    <name evidence="2" type="ORF">AUL39_10045</name>
</gene>
<organism evidence="2 3">
    <name type="scientific">Tractidigestivibacter scatoligenes</name>
    <name type="common">Olsenella scatoligenes</name>
    <dbReference type="NCBI Taxonomy" id="1299998"/>
    <lineage>
        <taxon>Bacteria</taxon>
        <taxon>Bacillati</taxon>
        <taxon>Actinomycetota</taxon>
        <taxon>Coriobacteriia</taxon>
        <taxon>Coriobacteriales</taxon>
        <taxon>Atopobiaceae</taxon>
        <taxon>Tractidigestivibacter</taxon>
    </lineage>
</organism>
<feature type="domain" description="DUF4428" evidence="1">
    <location>
        <begin position="12"/>
        <end position="59"/>
    </location>
</feature>
<dbReference type="EMBL" id="LOJF01000012">
    <property type="protein sequence ID" value="KUH57647.1"/>
    <property type="molecule type" value="Genomic_DNA"/>
</dbReference>
<dbReference type="Pfam" id="PF14471">
    <property type="entry name" value="DUF4428"/>
    <property type="match status" value="1"/>
</dbReference>
<reference evidence="2 3" key="1">
    <citation type="submission" date="2015-12" db="EMBL/GenBank/DDBJ databases">
        <title>Draft Genome Sequence of Olsenella scatoligenes SK9K4T; a Producer of 3-Methylindole- (skatole) and 4-Methylphenol- (p-cresol) Isolated from Pig Feces.</title>
        <authorList>
            <person name="Li X."/>
            <person name="Borg B."/>
            <person name="Canibe N."/>
        </authorList>
    </citation>
    <scope>NUCLEOTIDE SEQUENCE [LARGE SCALE GENOMIC DNA]</scope>
    <source>
        <strain evidence="2 3">SK9K4</strain>
    </source>
</reference>
<dbReference type="RefSeq" id="WP_059055897.1">
    <property type="nucleotide sequence ID" value="NZ_LOJF01000012.1"/>
</dbReference>
<dbReference type="Proteomes" id="UP000054078">
    <property type="component" value="Unassembled WGS sequence"/>
</dbReference>
<keyword evidence="3" id="KW-1185">Reference proteome</keyword>
<comment type="caution">
    <text evidence="2">The sequence shown here is derived from an EMBL/GenBank/DDBJ whole genome shotgun (WGS) entry which is preliminary data.</text>
</comment>
<dbReference type="STRING" id="1299998.AUL39_10045"/>
<proteinExistence type="predicted"/>
<evidence type="ECO:0000313" key="3">
    <source>
        <dbReference type="Proteomes" id="UP000054078"/>
    </source>
</evidence>